<feature type="non-terminal residue" evidence="1">
    <location>
        <position position="110"/>
    </location>
</feature>
<feature type="non-terminal residue" evidence="1">
    <location>
        <position position="1"/>
    </location>
</feature>
<comment type="caution">
    <text evidence="1">The sequence shown here is derived from an EMBL/GenBank/DDBJ whole genome shotgun (WGS) entry which is preliminary data.</text>
</comment>
<name>A0A550CRF3_9AGAR</name>
<gene>
    <name evidence="1" type="ORF">BD626DRAFT_625834</name>
</gene>
<accession>A0A550CRF3</accession>
<proteinExistence type="predicted"/>
<organism evidence="1 2">
    <name type="scientific">Schizophyllum amplum</name>
    <dbReference type="NCBI Taxonomy" id="97359"/>
    <lineage>
        <taxon>Eukaryota</taxon>
        <taxon>Fungi</taxon>
        <taxon>Dikarya</taxon>
        <taxon>Basidiomycota</taxon>
        <taxon>Agaricomycotina</taxon>
        <taxon>Agaricomycetes</taxon>
        <taxon>Agaricomycetidae</taxon>
        <taxon>Agaricales</taxon>
        <taxon>Schizophyllaceae</taxon>
        <taxon>Schizophyllum</taxon>
    </lineage>
</organism>
<reference evidence="1 2" key="1">
    <citation type="journal article" date="2019" name="New Phytol.">
        <title>Comparative genomics reveals unique wood-decay strategies and fruiting body development in the Schizophyllaceae.</title>
        <authorList>
            <person name="Almasi E."/>
            <person name="Sahu N."/>
            <person name="Krizsan K."/>
            <person name="Balint B."/>
            <person name="Kovacs G.M."/>
            <person name="Kiss B."/>
            <person name="Cseklye J."/>
            <person name="Drula E."/>
            <person name="Henrissat B."/>
            <person name="Nagy I."/>
            <person name="Chovatia M."/>
            <person name="Adam C."/>
            <person name="LaButti K."/>
            <person name="Lipzen A."/>
            <person name="Riley R."/>
            <person name="Grigoriev I.V."/>
            <person name="Nagy L.G."/>
        </authorList>
    </citation>
    <scope>NUCLEOTIDE SEQUENCE [LARGE SCALE GENOMIC DNA]</scope>
    <source>
        <strain evidence="1 2">NL-1724</strain>
    </source>
</reference>
<keyword evidence="2" id="KW-1185">Reference proteome</keyword>
<dbReference type="AlphaFoldDB" id="A0A550CRF3"/>
<dbReference type="Proteomes" id="UP000320762">
    <property type="component" value="Unassembled WGS sequence"/>
</dbReference>
<evidence type="ECO:0000313" key="1">
    <source>
        <dbReference type="EMBL" id="TRM67368.1"/>
    </source>
</evidence>
<dbReference type="EMBL" id="VDMD01000002">
    <property type="protein sequence ID" value="TRM67368.1"/>
    <property type="molecule type" value="Genomic_DNA"/>
</dbReference>
<protein>
    <submittedName>
        <fullName evidence="1">Uncharacterized protein</fullName>
    </submittedName>
</protein>
<evidence type="ECO:0000313" key="2">
    <source>
        <dbReference type="Proteomes" id="UP000320762"/>
    </source>
</evidence>
<sequence length="110" mass="12641">RRVCRCATESSALSRLERLFARGIRVGGRWGDWGSALAFPLVDYSPPPLSFPRLLAFARRRLGRRRLRRRRLRLPPPPRHPLATWTPARRLGLPLDDLDSRSTTWTSGLT</sequence>